<evidence type="ECO:0000313" key="4">
    <source>
        <dbReference type="Proteomes" id="UP000006906"/>
    </source>
</evidence>
<dbReference type="AlphaFoldDB" id="A0A2K3DM22"/>
<dbReference type="OrthoDB" id="422005at2759"/>
<dbReference type="ExpressionAtlas" id="A0A2K3DM22">
    <property type="expression patterns" value="baseline"/>
</dbReference>
<dbReference type="Proteomes" id="UP000006906">
    <property type="component" value="Chromosome 6"/>
</dbReference>
<dbReference type="EMBL" id="CM008967">
    <property type="protein sequence ID" value="PNW81587.1"/>
    <property type="molecule type" value="Genomic_DNA"/>
</dbReference>
<dbReference type="Gramene" id="PNW81587">
    <property type="protein sequence ID" value="PNW81587"/>
    <property type="gene ID" value="CHLRE_06g252850v5"/>
</dbReference>
<feature type="compositionally biased region" description="Basic and acidic residues" evidence="2">
    <location>
        <begin position="132"/>
        <end position="141"/>
    </location>
</feature>
<keyword evidence="4" id="KW-1185">Reference proteome</keyword>
<protein>
    <submittedName>
        <fullName evidence="3">Uncharacterized protein</fullName>
    </submittedName>
</protein>
<feature type="compositionally biased region" description="Basic and acidic residues" evidence="2">
    <location>
        <begin position="279"/>
        <end position="289"/>
    </location>
</feature>
<dbReference type="RefSeq" id="XP_042923327.1">
    <property type="nucleotide sequence ID" value="XM_043062620.1"/>
</dbReference>
<gene>
    <name evidence="3" type="ORF">CHLRE_06g252850v5</name>
</gene>
<accession>A0A2K3DM22</accession>
<keyword evidence="1" id="KW-0175">Coiled coil</keyword>
<feature type="compositionally biased region" description="Gly residues" evidence="2">
    <location>
        <begin position="373"/>
        <end position="394"/>
    </location>
</feature>
<evidence type="ECO:0000256" key="2">
    <source>
        <dbReference type="SAM" id="MobiDB-lite"/>
    </source>
</evidence>
<evidence type="ECO:0000313" key="3">
    <source>
        <dbReference type="EMBL" id="PNW81587.1"/>
    </source>
</evidence>
<feature type="compositionally biased region" description="Basic and acidic residues" evidence="2">
    <location>
        <begin position="218"/>
        <end position="237"/>
    </location>
</feature>
<feature type="compositionally biased region" description="Gly residues" evidence="2">
    <location>
        <begin position="171"/>
        <end position="192"/>
    </location>
</feature>
<feature type="compositionally biased region" description="Low complexity" evidence="2">
    <location>
        <begin position="360"/>
        <end position="372"/>
    </location>
</feature>
<dbReference type="KEGG" id="cre:CHLRE_06g252850v5"/>
<sequence length="417" mass="43658">MSERPRLNLKPRDENAAHALDAARAAKSANNPFGAAKPREQVIAERLGKTEEEVLKEAVRKERPKLRLNAEQLEQRRAAEARIEEVRVQLAEAEAGTDCSQLEQELGTREAELEALLDRFEALALEAAQRGEVARPSERRQQQQQQMEVSTEGAHRAGGRGPYGGADRAGYAGGGGERGGSGSGGASAGAGGDRGERSFYERPRGEYSREGGGGRGGHGGEPREYDRSRSDYSREGGGRSGYVARGAGGRTGYDRGGEGGGGGTYERGPRGEATGGSYERQERSYDRGGRGGSGGAFDRSGDADGVRSGGDWNAGGDRAGHSRGGNRGGYDRGGRAGGGGDRGFDDAPHRAAASGDNAPRGGYSSRGGYSDRGNGGGYERRGYGGGRGGRGGGFDPTLEDLTSPDYVSPYAGQQDRY</sequence>
<feature type="region of interest" description="Disordered" evidence="2">
    <location>
        <begin position="129"/>
        <end position="417"/>
    </location>
</feature>
<dbReference type="GeneID" id="5722163"/>
<feature type="coiled-coil region" evidence="1">
    <location>
        <begin position="56"/>
        <end position="119"/>
    </location>
</feature>
<proteinExistence type="predicted"/>
<dbReference type="InParanoid" id="A0A2K3DM22"/>
<name>A0A2K3DM22_CHLRE</name>
<reference evidence="3 4" key="1">
    <citation type="journal article" date="2007" name="Science">
        <title>The Chlamydomonas genome reveals the evolution of key animal and plant functions.</title>
        <authorList>
            <person name="Merchant S.S."/>
            <person name="Prochnik S.E."/>
            <person name="Vallon O."/>
            <person name="Harris E.H."/>
            <person name="Karpowicz S.J."/>
            <person name="Witman G.B."/>
            <person name="Terry A."/>
            <person name="Salamov A."/>
            <person name="Fritz-Laylin L.K."/>
            <person name="Marechal-Drouard L."/>
            <person name="Marshall W.F."/>
            <person name="Qu L.H."/>
            <person name="Nelson D.R."/>
            <person name="Sanderfoot A.A."/>
            <person name="Spalding M.H."/>
            <person name="Kapitonov V.V."/>
            <person name="Ren Q."/>
            <person name="Ferris P."/>
            <person name="Lindquist E."/>
            <person name="Shapiro H."/>
            <person name="Lucas S.M."/>
            <person name="Grimwood J."/>
            <person name="Schmutz J."/>
            <person name="Cardol P."/>
            <person name="Cerutti H."/>
            <person name="Chanfreau G."/>
            <person name="Chen C.L."/>
            <person name="Cognat V."/>
            <person name="Croft M.T."/>
            <person name="Dent R."/>
            <person name="Dutcher S."/>
            <person name="Fernandez E."/>
            <person name="Fukuzawa H."/>
            <person name="Gonzalez-Ballester D."/>
            <person name="Gonzalez-Halphen D."/>
            <person name="Hallmann A."/>
            <person name="Hanikenne M."/>
            <person name="Hippler M."/>
            <person name="Inwood W."/>
            <person name="Jabbari K."/>
            <person name="Kalanon M."/>
            <person name="Kuras R."/>
            <person name="Lefebvre P.A."/>
            <person name="Lemaire S.D."/>
            <person name="Lobanov A.V."/>
            <person name="Lohr M."/>
            <person name="Manuell A."/>
            <person name="Meier I."/>
            <person name="Mets L."/>
            <person name="Mittag M."/>
            <person name="Mittelmeier T."/>
            <person name="Moroney J.V."/>
            <person name="Moseley J."/>
            <person name="Napoli C."/>
            <person name="Nedelcu A.M."/>
            <person name="Niyogi K."/>
            <person name="Novoselov S.V."/>
            <person name="Paulsen I.T."/>
            <person name="Pazour G."/>
            <person name="Purton S."/>
            <person name="Ral J.P."/>
            <person name="Riano-Pachon D.M."/>
            <person name="Riekhof W."/>
            <person name="Rymarquis L."/>
            <person name="Schroda M."/>
            <person name="Stern D."/>
            <person name="Umen J."/>
            <person name="Willows R."/>
            <person name="Wilson N."/>
            <person name="Zimmer S.L."/>
            <person name="Allmer J."/>
            <person name="Balk J."/>
            <person name="Bisova K."/>
            <person name="Chen C.J."/>
            <person name="Elias M."/>
            <person name="Gendler K."/>
            <person name="Hauser C."/>
            <person name="Lamb M.R."/>
            <person name="Ledford H."/>
            <person name="Long J.C."/>
            <person name="Minagawa J."/>
            <person name="Page M.D."/>
            <person name="Pan J."/>
            <person name="Pootakham W."/>
            <person name="Roje S."/>
            <person name="Rose A."/>
            <person name="Stahlberg E."/>
            <person name="Terauchi A.M."/>
            <person name="Yang P."/>
            <person name="Ball S."/>
            <person name="Bowler C."/>
            <person name="Dieckmann C.L."/>
            <person name="Gladyshev V.N."/>
            <person name="Green P."/>
            <person name="Jorgensen R."/>
            <person name="Mayfield S."/>
            <person name="Mueller-Roeber B."/>
            <person name="Rajamani S."/>
            <person name="Sayre R.T."/>
            <person name="Brokstein P."/>
            <person name="Dubchak I."/>
            <person name="Goodstein D."/>
            <person name="Hornick L."/>
            <person name="Huang Y.W."/>
            <person name="Jhaveri J."/>
            <person name="Luo Y."/>
            <person name="Martinez D."/>
            <person name="Ngau W.C."/>
            <person name="Otillar B."/>
            <person name="Poliakov A."/>
            <person name="Porter A."/>
            <person name="Szajkowski L."/>
            <person name="Werner G."/>
            <person name="Zhou K."/>
            <person name="Grigoriev I.V."/>
            <person name="Rokhsar D.S."/>
            <person name="Grossman A.R."/>
        </authorList>
    </citation>
    <scope>NUCLEOTIDE SEQUENCE [LARGE SCALE GENOMIC DNA]</scope>
    <source>
        <strain evidence="4">CC-503</strain>
    </source>
</reference>
<evidence type="ECO:0000256" key="1">
    <source>
        <dbReference type="SAM" id="Coils"/>
    </source>
</evidence>
<organism evidence="3 4">
    <name type="scientific">Chlamydomonas reinhardtii</name>
    <name type="common">Chlamydomonas smithii</name>
    <dbReference type="NCBI Taxonomy" id="3055"/>
    <lineage>
        <taxon>Eukaryota</taxon>
        <taxon>Viridiplantae</taxon>
        <taxon>Chlorophyta</taxon>
        <taxon>core chlorophytes</taxon>
        <taxon>Chlorophyceae</taxon>
        <taxon>CS clade</taxon>
        <taxon>Chlamydomonadales</taxon>
        <taxon>Chlamydomonadaceae</taxon>
        <taxon>Chlamydomonas</taxon>
    </lineage>
</organism>
<feature type="compositionally biased region" description="Basic and acidic residues" evidence="2">
    <location>
        <begin position="193"/>
        <end position="209"/>
    </location>
</feature>